<proteinExistence type="predicted"/>
<dbReference type="EMBL" id="QGKY02000094">
    <property type="protein sequence ID" value="KAF2604679.1"/>
    <property type="molecule type" value="Genomic_DNA"/>
</dbReference>
<organism evidence="1">
    <name type="scientific">Brassica cretica</name>
    <name type="common">Mustard</name>
    <dbReference type="NCBI Taxonomy" id="69181"/>
    <lineage>
        <taxon>Eukaryota</taxon>
        <taxon>Viridiplantae</taxon>
        <taxon>Streptophyta</taxon>
        <taxon>Embryophyta</taxon>
        <taxon>Tracheophyta</taxon>
        <taxon>Spermatophyta</taxon>
        <taxon>Magnoliopsida</taxon>
        <taxon>eudicotyledons</taxon>
        <taxon>Gunneridae</taxon>
        <taxon>Pentapetalae</taxon>
        <taxon>rosids</taxon>
        <taxon>malvids</taxon>
        <taxon>Brassicales</taxon>
        <taxon>Brassicaceae</taxon>
        <taxon>Brassiceae</taxon>
        <taxon>Brassica</taxon>
    </lineage>
</organism>
<name>A0A8S9LEX9_BRACR</name>
<protein>
    <submittedName>
        <fullName evidence="1">Uncharacterized protein</fullName>
    </submittedName>
</protein>
<evidence type="ECO:0000313" key="1">
    <source>
        <dbReference type="EMBL" id="KAF2604679.1"/>
    </source>
</evidence>
<comment type="caution">
    <text evidence="1">The sequence shown here is derived from an EMBL/GenBank/DDBJ whole genome shotgun (WGS) entry which is preliminary data.</text>
</comment>
<accession>A0A8S9LEX9</accession>
<sequence>MWFLPRASGSHCLGVPGKESDCLSGLLKPDSLGNRSTAFVLRFIHLCSSLRAGSVEVRVLCMADPFLCF</sequence>
<gene>
    <name evidence="1" type="ORF">F2Q70_00027472</name>
</gene>
<reference evidence="1" key="1">
    <citation type="submission" date="2019-12" db="EMBL/GenBank/DDBJ databases">
        <title>Genome sequencing and annotation of Brassica cretica.</title>
        <authorList>
            <person name="Studholme D.J."/>
            <person name="Sarris P.F."/>
        </authorList>
    </citation>
    <scope>NUCLEOTIDE SEQUENCE</scope>
    <source>
        <strain evidence="1">PFS-102/07</strain>
        <tissue evidence="1">Leaf</tissue>
    </source>
</reference>
<dbReference type="AlphaFoldDB" id="A0A8S9LEX9"/>